<dbReference type="STRING" id="326474.AWB65_05884"/>
<gene>
    <name evidence="3" type="ORF">AWB65_05884</name>
</gene>
<keyword evidence="2" id="KW-0812">Transmembrane</keyword>
<evidence type="ECO:0000313" key="4">
    <source>
        <dbReference type="Proteomes" id="UP000054977"/>
    </source>
</evidence>
<dbReference type="GO" id="GO:0016020">
    <property type="term" value="C:membrane"/>
    <property type="evidence" value="ECO:0007669"/>
    <property type="project" value="TreeGrafter"/>
</dbReference>
<accession>A0A158J360</accession>
<feature type="transmembrane region" description="Helical" evidence="2">
    <location>
        <begin position="58"/>
        <end position="83"/>
    </location>
</feature>
<comment type="similarity">
    <text evidence="1">Belongs to the cation transport ATPase (P-type) (TC 3.A.3) family. Type IB subfamily.</text>
</comment>
<dbReference type="AlphaFoldDB" id="A0A158J360"/>
<dbReference type="EMBL" id="FCNW02000056">
    <property type="protein sequence ID" value="SAL63382.1"/>
    <property type="molecule type" value="Genomic_DNA"/>
</dbReference>
<keyword evidence="2" id="KW-0472">Membrane</keyword>
<dbReference type="PANTHER" id="PTHR48085">
    <property type="entry name" value="CADMIUM/ZINC-TRANSPORTING ATPASE HMA2-RELATED"/>
    <property type="match status" value="1"/>
</dbReference>
<keyword evidence="4" id="KW-1185">Reference proteome</keyword>
<evidence type="ECO:0000313" key="3">
    <source>
        <dbReference type="EMBL" id="SAL63382.1"/>
    </source>
</evidence>
<keyword evidence="2" id="KW-1133">Transmembrane helix</keyword>
<dbReference type="GO" id="GO:0015086">
    <property type="term" value="F:cadmium ion transmembrane transporter activity"/>
    <property type="evidence" value="ECO:0007669"/>
    <property type="project" value="TreeGrafter"/>
</dbReference>
<dbReference type="InterPro" id="IPR051014">
    <property type="entry name" value="Cation_Transport_ATPase_IB"/>
</dbReference>
<reference evidence="3" key="1">
    <citation type="submission" date="2016-01" db="EMBL/GenBank/DDBJ databases">
        <authorList>
            <person name="Peeters C."/>
        </authorList>
    </citation>
    <scope>NUCLEOTIDE SEQUENCE [LARGE SCALE GENOMIC DNA]</scope>
    <source>
        <strain evidence="3">LMG 22934</strain>
    </source>
</reference>
<name>A0A158J360_9BURK</name>
<comment type="caution">
    <text evidence="3">The sequence shown here is derived from an EMBL/GenBank/DDBJ whole genome shotgun (WGS) entry which is preliminary data.</text>
</comment>
<dbReference type="Proteomes" id="UP000054977">
    <property type="component" value="Unassembled WGS sequence"/>
</dbReference>
<proteinExistence type="inferred from homology"/>
<organism evidence="3 4">
    <name type="scientific">Caballeronia humi</name>
    <dbReference type="NCBI Taxonomy" id="326474"/>
    <lineage>
        <taxon>Bacteria</taxon>
        <taxon>Pseudomonadati</taxon>
        <taxon>Pseudomonadota</taxon>
        <taxon>Betaproteobacteria</taxon>
        <taxon>Burkholderiales</taxon>
        <taxon>Burkholderiaceae</taxon>
        <taxon>Caballeronia</taxon>
    </lineage>
</organism>
<sequence>MALLIVSAATLTTGLMLVALGRSELANAAWTAGSLPVLIALLISIVKSLRRHEAGVDVLALVAVGFALALSEFLTAAVISLMLSSGRALEDYARERARRELTALMSRAPRFANRFEDGEWRCV</sequence>
<evidence type="ECO:0000256" key="1">
    <source>
        <dbReference type="ARBA" id="ARBA00006024"/>
    </source>
</evidence>
<evidence type="ECO:0000256" key="2">
    <source>
        <dbReference type="SAM" id="Phobius"/>
    </source>
</evidence>
<feature type="transmembrane region" description="Helical" evidence="2">
    <location>
        <begin position="27"/>
        <end position="46"/>
    </location>
</feature>
<protein>
    <submittedName>
        <fullName evidence="3">Heavy metal translocating P-type ATPase</fullName>
    </submittedName>
</protein>
<dbReference type="PANTHER" id="PTHR48085:SF5">
    <property type="entry name" value="CADMIUM_ZINC-TRANSPORTING ATPASE HMA4-RELATED"/>
    <property type="match status" value="1"/>
</dbReference>